<dbReference type="InterPro" id="IPR029062">
    <property type="entry name" value="Class_I_gatase-like"/>
</dbReference>
<dbReference type="Proteomes" id="UP001169764">
    <property type="component" value="Unassembled WGS sequence"/>
</dbReference>
<dbReference type="PANTHER" id="PTHR36848:SF2">
    <property type="entry name" value="SECRETED PROTEIN"/>
    <property type="match status" value="1"/>
</dbReference>
<dbReference type="InterPro" id="IPR053161">
    <property type="entry name" value="Ulvan_degrading_GH"/>
</dbReference>
<dbReference type="CDD" id="cd03143">
    <property type="entry name" value="A4_beta-galactosidase_middle_domain"/>
    <property type="match status" value="1"/>
</dbReference>
<proteinExistence type="predicted"/>
<dbReference type="GO" id="GO:0016787">
    <property type="term" value="F:hydrolase activity"/>
    <property type="evidence" value="ECO:0007669"/>
    <property type="project" value="UniProtKB-KW"/>
</dbReference>
<evidence type="ECO:0000256" key="1">
    <source>
        <dbReference type="SAM" id="MobiDB-lite"/>
    </source>
</evidence>
<protein>
    <submittedName>
        <fullName evidence="2">Glycosyl hydrolase</fullName>
    </submittedName>
</protein>
<comment type="caution">
    <text evidence="2">The sequence shown here is derived from an EMBL/GenBank/DDBJ whole genome shotgun (WGS) entry which is preliminary data.</text>
</comment>
<reference evidence="2" key="1">
    <citation type="submission" date="2023-07" db="EMBL/GenBank/DDBJ databases">
        <authorList>
            <person name="Kim M."/>
        </authorList>
    </citation>
    <scope>NUCLEOTIDE SEQUENCE</scope>
    <source>
        <strain evidence="2">BIUV-7</strain>
    </source>
</reference>
<accession>A0ABT8Y8I8</accession>
<name>A0ABT8Y8I8_9SPHN</name>
<dbReference type="Gene3D" id="3.40.50.880">
    <property type="match status" value="1"/>
</dbReference>
<feature type="region of interest" description="Disordered" evidence="1">
    <location>
        <begin position="180"/>
        <end position="199"/>
    </location>
</feature>
<keyword evidence="2" id="KW-0378">Hydrolase</keyword>
<dbReference type="RefSeq" id="WP_303541929.1">
    <property type="nucleotide sequence ID" value="NZ_JAUOTP010000003.1"/>
</dbReference>
<gene>
    <name evidence="2" type="ORF">Q4F19_09615</name>
</gene>
<evidence type="ECO:0000313" key="2">
    <source>
        <dbReference type="EMBL" id="MDO6414635.1"/>
    </source>
</evidence>
<feature type="compositionally biased region" description="Polar residues" evidence="1">
    <location>
        <begin position="180"/>
        <end position="190"/>
    </location>
</feature>
<organism evidence="2 3">
    <name type="scientific">Sphingomonas natans</name>
    <dbReference type="NCBI Taxonomy" id="3063330"/>
    <lineage>
        <taxon>Bacteria</taxon>
        <taxon>Pseudomonadati</taxon>
        <taxon>Pseudomonadota</taxon>
        <taxon>Alphaproteobacteria</taxon>
        <taxon>Sphingomonadales</taxon>
        <taxon>Sphingomonadaceae</taxon>
        <taxon>Sphingomonas</taxon>
    </lineage>
</organism>
<keyword evidence="3" id="KW-1185">Reference proteome</keyword>
<dbReference type="EMBL" id="JAUOTP010000003">
    <property type="protein sequence ID" value="MDO6414635.1"/>
    <property type="molecule type" value="Genomic_DNA"/>
</dbReference>
<sequence length="702" mass="76926">MPKAADVLARWKSPPPEYGPEPYYGIGDGVSDAAIGAELDRLKALGFQAVTAQWGRKLPYAYLSPEYFAFFKRFVAAAKTRDMRIWIVDDAGYPSGFAGGKISEQAPELRMKALVKAGEWTIAGGRSLDVPAPSDLVAVSAFDPASGETRPIESRDGRIRWQAPAGAAWRVIAVTHAFQTSPTRSDTNPTGKKDGTHSLHDYLDPAATARYIEFTHEAYRAAVGDEFGKTILGFRGDEPDYSIPGIPWTGTFLAKFRTLKGYDPAADLPALVQGDQAKLTERQKLVRADYYDVFSRLFADTFFKMQSEWCARYNLQYQVHLNHEEHQIALGKSEGDFFRTMRTVQSPGIDAIWHQIWTDTVSDFPRFGSSVAHLNGRPQAMTESFAAFRPPPPLPIARYVVDEQLARGINLFEFMYIPGGKPTPGFYADPGFPALAAYTRRASYLMSMGRPDAGVAILQSRGTLWTADESADDMFVATERLLSEMQVDYDLVDEDAIGSLLKGDGGRFETLSGNRYRTVIVPMPDLMPAAVVDRLRAFAGSGGKVLFLGRTPPRIVEASYREARPARPGEFAWAAVATDRLTPVPTPPAYPPVAPPPAQMAPAALTAAVRAAVGVEDVELSTPSTALRYTHRQLADAKVFFVFNEAAARLKTSVTLHGAGKRIENWDPATGTARFVASRAAPGGRIVSLELPRYGAQIFVLR</sequence>
<evidence type="ECO:0000313" key="3">
    <source>
        <dbReference type="Proteomes" id="UP001169764"/>
    </source>
</evidence>
<dbReference type="PANTHER" id="PTHR36848">
    <property type="entry name" value="DNA-BINDING PROTEIN (PUTATIVE SECRETED PROTEIN)-RELATED"/>
    <property type="match status" value="1"/>
</dbReference>
<dbReference type="Pfam" id="PF17132">
    <property type="entry name" value="Glyco_hydro_106"/>
    <property type="match status" value="1"/>
</dbReference>